<dbReference type="Proteomes" id="UP001313282">
    <property type="component" value="Unassembled WGS sequence"/>
</dbReference>
<dbReference type="AlphaFoldDB" id="A0AAN8N1C9"/>
<keyword evidence="3" id="KW-1185">Reference proteome</keyword>
<evidence type="ECO:0000256" key="1">
    <source>
        <dbReference type="SAM" id="MobiDB-lite"/>
    </source>
</evidence>
<dbReference type="SUPFAM" id="SSF55486">
    <property type="entry name" value="Metalloproteases ('zincins'), catalytic domain"/>
    <property type="match status" value="1"/>
</dbReference>
<accession>A0AAN8N1C9</accession>
<proteinExistence type="predicted"/>
<dbReference type="GO" id="GO:0008237">
    <property type="term" value="F:metallopeptidase activity"/>
    <property type="evidence" value="ECO:0007669"/>
    <property type="project" value="InterPro"/>
</dbReference>
<sequence>MKVKYIIVLCPKYFQEQAFKDRLKDVAAMDWEPKKLNEAKNNIWTSYPSAGAILLHLLFHLPFITSPSLYIGDAVGYYGPEGSAQLALKSPDQSTRTAENYAMAALAVAQITEFNLERAPSFDGGVRNLEPNPKDKKLPDNQTTLSSKKNKPKLEDGENQEQPGAKQQPPGDNGRKKGVAPVPHVDLKNVTYTEANYTLHGTLTEFSSLPKDFDRRLSKGIPSIH</sequence>
<feature type="region of interest" description="Disordered" evidence="1">
    <location>
        <begin position="121"/>
        <end position="185"/>
    </location>
</feature>
<protein>
    <submittedName>
        <fullName evidence="2">Uncharacterized protein</fullName>
    </submittedName>
</protein>
<dbReference type="InterPro" id="IPR024079">
    <property type="entry name" value="MetalloPept_cat_dom_sf"/>
</dbReference>
<evidence type="ECO:0000313" key="2">
    <source>
        <dbReference type="EMBL" id="KAK6350587.1"/>
    </source>
</evidence>
<gene>
    <name evidence="2" type="ORF">TWF718_003776</name>
</gene>
<dbReference type="EMBL" id="JAVHNR010000002">
    <property type="protein sequence ID" value="KAK6350587.1"/>
    <property type="molecule type" value="Genomic_DNA"/>
</dbReference>
<comment type="caution">
    <text evidence="2">The sequence shown here is derived from an EMBL/GenBank/DDBJ whole genome shotgun (WGS) entry which is preliminary data.</text>
</comment>
<name>A0AAN8N1C9_9PEZI</name>
<evidence type="ECO:0000313" key="3">
    <source>
        <dbReference type="Proteomes" id="UP001313282"/>
    </source>
</evidence>
<organism evidence="2 3">
    <name type="scientific">Orbilia javanica</name>
    <dbReference type="NCBI Taxonomy" id="47235"/>
    <lineage>
        <taxon>Eukaryota</taxon>
        <taxon>Fungi</taxon>
        <taxon>Dikarya</taxon>
        <taxon>Ascomycota</taxon>
        <taxon>Pezizomycotina</taxon>
        <taxon>Orbiliomycetes</taxon>
        <taxon>Orbiliales</taxon>
        <taxon>Orbiliaceae</taxon>
        <taxon>Orbilia</taxon>
    </lineage>
</organism>
<dbReference type="Gene3D" id="3.40.390.10">
    <property type="entry name" value="Collagenase (Catalytic Domain)"/>
    <property type="match status" value="1"/>
</dbReference>
<reference evidence="2 3" key="1">
    <citation type="submission" date="2019-10" db="EMBL/GenBank/DDBJ databases">
        <authorList>
            <person name="Palmer J.M."/>
        </authorList>
    </citation>
    <scope>NUCLEOTIDE SEQUENCE [LARGE SCALE GENOMIC DNA]</scope>
    <source>
        <strain evidence="2 3">TWF718</strain>
    </source>
</reference>